<dbReference type="Pfam" id="PF01663">
    <property type="entry name" value="Phosphodiest"/>
    <property type="match status" value="1"/>
</dbReference>
<feature type="region of interest" description="Disordered" evidence="11">
    <location>
        <begin position="43"/>
        <end position="66"/>
    </location>
</feature>
<keyword evidence="4" id="KW-0337">GPI-anchor biosynthesis</keyword>
<dbReference type="PANTHER" id="PTHR23071:SF1">
    <property type="entry name" value="GPI ETHANOLAMINE PHOSPHATE TRANSFERASE 3"/>
    <property type="match status" value="1"/>
</dbReference>
<evidence type="ECO:0000256" key="4">
    <source>
        <dbReference type="ARBA" id="ARBA00022502"/>
    </source>
</evidence>
<comment type="pathway">
    <text evidence="2">Glycolipid biosynthesis; glycosylphosphatidylinositol-anchor biosynthesis.</text>
</comment>
<keyword evidence="7" id="KW-0256">Endoplasmic reticulum</keyword>
<dbReference type="InterPro" id="IPR037675">
    <property type="entry name" value="PIG-O_N"/>
</dbReference>
<feature type="compositionally biased region" description="Low complexity" evidence="11">
    <location>
        <begin position="83"/>
        <end position="93"/>
    </location>
</feature>
<organism evidence="14 15">
    <name type="scientific">Necator americanus</name>
    <name type="common">Human hookworm</name>
    <dbReference type="NCBI Taxonomy" id="51031"/>
    <lineage>
        <taxon>Eukaryota</taxon>
        <taxon>Metazoa</taxon>
        <taxon>Ecdysozoa</taxon>
        <taxon>Nematoda</taxon>
        <taxon>Chromadorea</taxon>
        <taxon>Rhabditida</taxon>
        <taxon>Rhabditina</taxon>
        <taxon>Rhabditomorpha</taxon>
        <taxon>Strongyloidea</taxon>
        <taxon>Ancylostomatidae</taxon>
        <taxon>Bunostominae</taxon>
        <taxon>Necator</taxon>
    </lineage>
</organism>
<feature type="compositionally biased region" description="Basic and acidic residues" evidence="11">
    <location>
        <begin position="472"/>
        <end position="483"/>
    </location>
</feature>
<evidence type="ECO:0000256" key="8">
    <source>
        <dbReference type="ARBA" id="ARBA00022989"/>
    </source>
</evidence>
<evidence type="ECO:0000259" key="13">
    <source>
        <dbReference type="Pfam" id="PF21855"/>
    </source>
</evidence>
<feature type="compositionally biased region" description="Basic and acidic residues" evidence="11">
    <location>
        <begin position="794"/>
        <end position="822"/>
    </location>
</feature>
<dbReference type="EMBL" id="KI657604">
    <property type="protein sequence ID" value="ETN86100.1"/>
    <property type="molecule type" value="Genomic_DNA"/>
</dbReference>
<keyword evidence="8 12" id="KW-1133">Transmembrane helix</keyword>
<dbReference type="KEGG" id="nai:NECAME_06073"/>
<dbReference type="Pfam" id="PF21855">
    <property type="entry name" value="Treslin_STD"/>
    <property type="match status" value="1"/>
</dbReference>
<dbReference type="Proteomes" id="UP000053676">
    <property type="component" value="Unassembled WGS sequence"/>
</dbReference>
<evidence type="ECO:0000256" key="11">
    <source>
        <dbReference type="SAM" id="MobiDB-lite"/>
    </source>
</evidence>
<evidence type="ECO:0000313" key="14">
    <source>
        <dbReference type="EMBL" id="ETN86100.1"/>
    </source>
</evidence>
<dbReference type="SUPFAM" id="SSF53649">
    <property type="entry name" value="Alkaline phosphatase-like"/>
    <property type="match status" value="1"/>
</dbReference>
<dbReference type="CDD" id="cd16023">
    <property type="entry name" value="GPI_EPT_3"/>
    <property type="match status" value="1"/>
</dbReference>
<keyword evidence="10" id="KW-0325">Glycoprotein</keyword>
<feature type="compositionally biased region" description="Low complexity" evidence="11">
    <location>
        <begin position="851"/>
        <end position="860"/>
    </location>
</feature>
<evidence type="ECO:0000256" key="6">
    <source>
        <dbReference type="ARBA" id="ARBA00022692"/>
    </source>
</evidence>
<feature type="transmembrane region" description="Helical" evidence="12">
    <location>
        <begin position="1315"/>
        <end position="1335"/>
    </location>
</feature>
<dbReference type="STRING" id="51031.W2TVH3"/>
<comment type="subcellular location">
    <subcellularLocation>
        <location evidence="1">Endoplasmic reticulum membrane</location>
        <topology evidence="1">Multi-pass membrane protein</topology>
    </subcellularLocation>
</comment>
<keyword evidence="6 12" id="KW-0812">Transmembrane</keyword>
<evidence type="ECO:0000256" key="3">
    <source>
        <dbReference type="ARBA" id="ARBA00008695"/>
    </source>
</evidence>
<feature type="domain" description="Treslin STD" evidence="13">
    <location>
        <begin position="139"/>
        <end position="219"/>
    </location>
</feature>
<accession>W2TVH3</accession>
<evidence type="ECO:0000256" key="7">
    <source>
        <dbReference type="ARBA" id="ARBA00022824"/>
    </source>
</evidence>
<feature type="compositionally biased region" description="Basic and acidic residues" evidence="11">
    <location>
        <begin position="838"/>
        <end position="850"/>
    </location>
</feature>
<comment type="similarity">
    <text evidence="3">Belongs to the PIGG/PIGN/PIGO family. PIGO subfamily.</text>
</comment>
<proteinExistence type="inferred from homology"/>
<evidence type="ECO:0000256" key="2">
    <source>
        <dbReference type="ARBA" id="ARBA00004687"/>
    </source>
</evidence>
<dbReference type="InterPro" id="IPR002591">
    <property type="entry name" value="Phosphodiest/P_Trfase"/>
</dbReference>
<feature type="compositionally biased region" description="Basic and acidic residues" evidence="11">
    <location>
        <begin position="723"/>
        <end position="742"/>
    </location>
</feature>
<feature type="compositionally biased region" description="Low complexity" evidence="11">
    <location>
        <begin position="519"/>
        <end position="537"/>
    </location>
</feature>
<feature type="region of interest" description="Disordered" evidence="11">
    <location>
        <begin position="443"/>
        <end position="537"/>
    </location>
</feature>
<evidence type="ECO:0000256" key="12">
    <source>
        <dbReference type="SAM" id="Phobius"/>
    </source>
</evidence>
<name>W2TVH3_NECAM</name>
<dbReference type="OrthoDB" id="5812172at2759"/>
<feature type="compositionally biased region" description="Polar residues" evidence="11">
    <location>
        <begin position="458"/>
        <end position="471"/>
    </location>
</feature>
<feature type="compositionally biased region" description="Basic residues" evidence="11">
    <location>
        <begin position="350"/>
        <end position="359"/>
    </location>
</feature>
<dbReference type="GO" id="GO:0005789">
    <property type="term" value="C:endoplasmic reticulum membrane"/>
    <property type="evidence" value="ECO:0007669"/>
    <property type="project" value="UniProtKB-SubCell"/>
</dbReference>
<dbReference type="UniPathway" id="UPA00196"/>
<evidence type="ECO:0000313" key="15">
    <source>
        <dbReference type="Proteomes" id="UP000053676"/>
    </source>
</evidence>
<dbReference type="InterPro" id="IPR017850">
    <property type="entry name" value="Alkaline_phosphatase_core_sf"/>
</dbReference>
<sequence>MVSNELSSIPSPHFVAALPSGAASNGNLPEDIVEPVRPNFGLFEDEDSRMSGCESSEGSQSQCSIEDEPQRLLAKSRVGGYSSSASSLSQLNSPPKSLKQSTRARRLTELRAARRKAAQTDETHMFCCSEEDLPVVFGQWYDGLLDAGEQPVKCYQLIVNSLKKFFVTNTFGNAVETMVSDFLRAHVIRSCAELNRQYEVSTTDSERRLRETQLQVLLEIVRKMRIVYFVANASSMRTFLEEQVADNFVHLVPKLVAELFDELCIQLPHDLEEYDSVWNKDDDLSFPLFNQKGGNPTQQQQLDQLIEEVQAPEEEPVNGKIKGAKKKSDRGVEVNIQTAKDDESQSGKTTQRKSSRLHPPRTIPETPEEKLRERVKDEEVEVVKATPMAKVCGNPRRRHSRLSELVRISEERAKIPRAAAIASAKACKAIIQASQSVVPTSRDSLLGLHTPSPRPQRAKSNLLSRFSNTVNKEPKDKEAEEVPMRVLRSSSTSHNTPPKRAADVKPSSLEPPEKKTRLSSSATSAPTSTPVNSPSTAGIDEILGKEQLSRFQRRVEEINNIKELDESEVYYEPLLRRTSLYDEEVVSLPNGKIQQNRTRRLITPSSAAHLAHTLLNVDNDTPLEVWKLPRNLPSPEKMPRMACMRGGTSTDESPGEPRRSKRQRIDLTSEEGFDRHELERALRQSLEEERLREKEKPTKRATKTKAEKVKPVAHPTVKKRKVKESEPEDRNKGEGNKSEAKQTKTSPPARRVSDQKKSPASKKEKIVAVKKTKGEEKETKDDTTPVSTASKKQVGRETEETTESPKKNENKSSKGSKIEESPAKTTTLKKQQPVEKLGVTDKKTNEEKEATSVTETATSTNDKVTEESQKDKPETAEAPRLPPPYRIPSRASDLITLLACAKEVVVLLVDALRYDFLDPPENDAPRSFFRGHMPGVKKLIERGAAIGLFLADPPTTTLQRIKAISTGTLPTFIDAGDNFAPSAHINEDNIFFQARNKNLNVTFMGDNTWTSLYPDVFTRAHPFDSFDIHDLNTVDAAVKELLHDELLSQSPADLIVAHVLGVDHCGHKYGPNHIQMTNQLRKVDEIILETANQLLDDDLLVVLGDHGMTSTGDHGGDSDDETHAGLLVFSPGRKFLPLQDGLRQIDLVPSLALLLGLPIPFSNLGIVIESVFPQNLTEQAIALNYEQIRRFANSYAAANPSFEISEIIVRDATNAVEQLRIMHRLQASLRAAWTQFDLSLMRIGLLSFVETLLFTMSSRSLSAAQSVVRSGCLLLQLSIARALSWPCHAFITLYHLIQIAPQAEAMQKRIETMSIALALSVYAISAIAIICEYVGTKA</sequence>
<dbReference type="InterPro" id="IPR039524">
    <property type="entry name" value="PIGO/GPI13"/>
</dbReference>
<feature type="region of interest" description="Disordered" evidence="11">
    <location>
        <begin position="309"/>
        <end position="375"/>
    </location>
</feature>
<keyword evidence="5" id="KW-0808">Transferase</keyword>
<keyword evidence="15" id="KW-1185">Reference proteome</keyword>
<feature type="region of interest" description="Disordered" evidence="11">
    <location>
        <begin position="630"/>
        <end position="886"/>
    </location>
</feature>
<evidence type="ECO:0000256" key="9">
    <source>
        <dbReference type="ARBA" id="ARBA00023136"/>
    </source>
</evidence>
<gene>
    <name evidence="14" type="ORF">NECAME_06073</name>
</gene>
<dbReference type="GO" id="GO:0051377">
    <property type="term" value="F:mannose-ethanolamine phosphotransferase activity"/>
    <property type="evidence" value="ECO:0007669"/>
    <property type="project" value="InterPro"/>
</dbReference>
<feature type="compositionally biased region" description="Low complexity" evidence="11">
    <location>
        <begin position="51"/>
        <end position="64"/>
    </location>
</feature>
<reference evidence="15" key="1">
    <citation type="journal article" date="2014" name="Nat. Genet.">
        <title>Genome of the human hookworm Necator americanus.</title>
        <authorList>
            <person name="Tang Y.T."/>
            <person name="Gao X."/>
            <person name="Rosa B.A."/>
            <person name="Abubucker S."/>
            <person name="Hallsworth-Pepin K."/>
            <person name="Martin J."/>
            <person name="Tyagi R."/>
            <person name="Heizer E."/>
            <person name="Zhang X."/>
            <person name="Bhonagiri-Palsikar V."/>
            <person name="Minx P."/>
            <person name="Warren W.C."/>
            <person name="Wang Q."/>
            <person name="Zhan B."/>
            <person name="Hotez P.J."/>
            <person name="Sternberg P.W."/>
            <person name="Dougall A."/>
            <person name="Gaze S.T."/>
            <person name="Mulvenna J."/>
            <person name="Sotillo J."/>
            <person name="Ranganathan S."/>
            <person name="Rabelo E.M."/>
            <person name="Wilson R.K."/>
            <person name="Felgner P.L."/>
            <person name="Bethony J."/>
            <person name="Hawdon J.M."/>
            <person name="Gasser R.B."/>
            <person name="Loukas A."/>
            <person name="Mitreva M."/>
        </authorList>
    </citation>
    <scope>NUCLEOTIDE SEQUENCE [LARGE SCALE GENOMIC DNA]</scope>
</reference>
<evidence type="ECO:0000256" key="1">
    <source>
        <dbReference type="ARBA" id="ARBA00004477"/>
    </source>
</evidence>
<dbReference type="Gene3D" id="3.40.720.10">
    <property type="entry name" value="Alkaline Phosphatase, subunit A"/>
    <property type="match status" value="1"/>
</dbReference>
<feature type="compositionally biased region" description="Basic and acidic residues" evidence="11">
    <location>
        <begin position="655"/>
        <end position="710"/>
    </location>
</feature>
<feature type="compositionally biased region" description="Basic and acidic residues" evidence="11">
    <location>
        <begin position="751"/>
        <end position="783"/>
    </location>
</feature>
<dbReference type="GO" id="GO:0006506">
    <property type="term" value="P:GPI anchor biosynthetic process"/>
    <property type="evidence" value="ECO:0007669"/>
    <property type="project" value="UniProtKB-UniPathway"/>
</dbReference>
<feature type="region of interest" description="Disordered" evidence="11">
    <location>
        <begin position="83"/>
        <end position="104"/>
    </location>
</feature>
<dbReference type="PANTHER" id="PTHR23071">
    <property type="entry name" value="PHOSPHATIDYLINOSITOL GLYCAN"/>
    <property type="match status" value="1"/>
</dbReference>
<evidence type="ECO:0000256" key="10">
    <source>
        <dbReference type="ARBA" id="ARBA00023180"/>
    </source>
</evidence>
<dbReference type="InterPro" id="IPR053920">
    <property type="entry name" value="Treslin_STD"/>
</dbReference>
<feature type="compositionally biased region" description="Basic and acidic residues" evidence="11">
    <location>
        <begin position="863"/>
        <end position="877"/>
    </location>
</feature>
<evidence type="ECO:0000256" key="5">
    <source>
        <dbReference type="ARBA" id="ARBA00022679"/>
    </source>
</evidence>
<keyword evidence="9 12" id="KW-0472">Membrane</keyword>
<protein>
    <recommendedName>
        <fullName evidence="13">Treslin STD domain-containing protein</fullName>
    </recommendedName>
</protein>